<feature type="region of interest" description="Disordered" evidence="1">
    <location>
        <begin position="24"/>
        <end position="95"/>
    </location>
</feature>
<feature type="region of interest" description="Disordered" evidence="1">
    <location>
        <begin position="120"/>
        <end position="141"/>
    </location>
</feature>
<comment type="caution">
    <text evidence="2">The sequence shown here is derived from an EMBL/GenBank/DDBJ whole genome shotgun (WGS) entry which is preliminary data.</text>
</comment>
<feature type="compositionally biased region" description="Low complexity" evidence="1">
    <location>
        <begin position="34"/>
        <end position="47"/>
    </location>
</feature>
<dbReference type="Proteomes" id="UP001066276">
    <property type="component" value="Chromosome 11"/>
</dbReference>
<accession>A0AAV7LCU9</accession>
<keyword evidence="3" id="KW-1185">Reference proteome</keyword>
<feature type="compositionally biased region" description="Low complexity" evidence="1">
    <location>
        <begin position="207"/>
        <end position="217"/>
    </location>
</feature>
<dbReference type="EMBL" id="JANPWB010000015">
    <property type="protein sequence ID" value="KAJ1089411.1"/>
    <property type="molecule type" value="Genomic_DNA"/>
</dbReference>
<reference evidence="2" key="1">
    <citation type="journal article" date="2022" name="bioRxiv">
        <title>Sequencing and chromosome-scale assembly of the giantPleurodeles waltlgenome.</title>
        <authorList>
            <person name="Brown T."/>
            <person name="Elewa A."/>
            <person name="Iarovenko S."/>
            <person name="Subramanian E."/>
            <person name="Araus A.J."/>
            <person name="Petzold A."/>
            <person name="Susuki M."/>
            <person name="Suzuki K.-i.T."/>
            <person name="Hayashi T."/>
            <person name="Toyoda A."/>
            <person name="Oliveira C."/>
            <person name="Osipova E."/>
            <person name="Leigh N.D."/>
            <person name="Simon A."/>
            <person name="Yun M.H."/>
        </authorList>
    </citation>
    <scope>NUCLEOTIDE SEQUENCE</scope>
    <source>
        <strain evidence="2">20211129_DDA</strain>
        <tissue evidence="2">Liver</tissue>
    </source>
</reference>
<protein>
    <submittedName>
        <fullName evidence="2">Uncharacterized protein</fullName>
    </submittedName>
</protein>
<proteinExistence type="predicted"/>
<evidence type="ECO:0000256" key="1">
    <source>
        <dbReference type="SAM" id="MobiDB-lite"/>
    </source>
</evidence>
<dbReference type="AlphaFoldDB" id="A0AAV7LCU9"/>
<name>A0AAV7LCU9_PLEWA</name>
<feature type="compositionally biased region" description="Low complexity" evidence="1">
    <location>
        <begin position="124"/>
        <end position="137"/>
    </location>
</feature>
<feature type="region of interest" description="Disordered" evidence="1">
    <location>
        <begin position="207"/>
        <end position="393"/>
    </location>
</feature>
<evidence type="ECO:0000313" key="3">
    <source>
        <dbReference type="Proteomes" id="UP001066276"/>
    </source>
</evidence>
<sequence>MYLWVGGWNKAPLAQGLLTQPRALSPQLRSRAQSHSSTTLGSTSYTTPRSGPGAGRRTPLTGAPPSPPSPRDSSEDLCLHTRAPQGPPLTAYDPGLLWGGWREGRQGSQVAPEGLQRLPTELDQSSQSPTASPSPTSHHLHGARLARVPLLPSNRATTVSASTPGASGSLLSLSSPISLPPSVHQARQQSSRLWGPASFATTAVPTAAPTTPWASGSPFPPGRPWSQDPPGEAQPGRGPCSASSAATSFRGGLWQNPGFGAGKSQIFLPTLRPTPNPGRSMDHKERSGGPDCQALVRRHRGSLTSSEGPPGSRHAPPKSAAALSSPKGRATAASPMRLRKACRNSLRERSPPTAPLQLLLPGIGSPAAPSLPRHPRVRGRALGHRDSGPLAGG</sequence>
<organism evidence="2 3">
    <name type="scientific">Pleurodeles waltl</name>
    <name type="common">Iberian ribbed newt</name>
    <dbReference type="NCBI Taxonomy" id="8319"/>
    <lineage>
        <taxon>Eukaryota</taxon>
        <taxon>Metazoa</taxon>
        <taxon>Chordata</taxon>
        <taxon>Craniata</taxon>
        <taxon>Vertebrata</taxon>
        <taxon>Euteleostomi</taxon>
        <taxon>Amphibia</taxon>
        <taxon>Batrachia</taxon>
        <taxon>Caudata</taxon>
        <taxon>Salamandroidea</taxon>
        <taxon>Salamandridae</taxon>
        <taxon>Pleurodelinae</taxon>
        <taxon>Pleurodeles</taxon>
    </lineage>
</organism>
<feature type="compositionally biased region" description="Basic residues" evidence="1">
    <location>
        <begin position="373"/>
        <end position="382"/>
    </location>
</feature>
<gene>
    <name evidence="2" type="ORF">NDU88_002562</name>
</gene>
<evidence type="ECO:0000313" key="2">
    <source>
        <dbReference type="EMBL" id="KAJ1089411.1"/>
    </source>
</evidence>
<feature type="compositionally biased region" description="Low complexity" evidence="1">
    <location>
        <begin position="317"/>
        <end position="327"/>
    </location>
</feature>